<accession>A0A225D6S2</accession>
<name>A0A225D6S2_9BACT</name>
<proteinExistence type="predicted"/>
<dbReference type="AlphaFoldDB" id="A0A225D6S2"/>
<keyword evidence="2" id="KW-1185">Reference proteome</keyword>
<reference evidence="2" key="1">
    <citation type="submission" date="2017-06" db="EMBL/GenBank/DDBJ databases">
        <title>Genome analysis of Fimbriiglobus ruber SP5, the first member of the order Planctomycetales with confirmed chitinolytic capability.</title>
        <authorList>
            <person name="Ravin N.V."/>
            <person name="Rakitin A.L."/>
            <person name="Ivanova A.A."/>
            <person name="Beletsky A.V."/>
            <person name="Kulichevskaya I.S."/>
            <person name="Mardanov A.V."/>
            <person name="Dedysh S.N."/>
        </authorList>
    </citation>
    <scope>NUCLEOTIDE SEQUENCE [LARGE SCALE GENOMIC DNA]</scope>
    <source>
        <strain evidence="2">SP5</strain>
    </source>
</reference>
<gene>
    <name evidence="1" type="ORF">FRUB_09246</name>
</gene>
<evidence type="ECO:0000313" key="2">
    <source>
        <dbReference type="Proteomes" id="UP000214646"/>
    </source>
</evidence>
<protein>
    <submittedName>
        <fullName evidence="1">Uncharacterized protein</fullName>
    </submittedName>
</protein>
<dbReference type="EMBL" id="NIDE01000017">
    <property type="protein sequence ID" value="OWK36683.1"/>
    <property type="molecule type" value="Genomic_DNA"/>
</dbReference>
<organism evidence="1 2">
    <name type="scientific">Fimbriiglobus ruber</name>
    <dbReference type="NCBI Taxonomy" id="1908690"/>
    <lineage>
        <taxon>Bacteria</taxon>
        <taxon>Pseudomonadati</taxon>
        <taxon>Planctomycetota</taxon>
        <taxon>Planctomycetia</taxon>
        <taxon>Gemmatales</taxon>
        <taxon>Gemmataceae</taxon>
        <taxon>Fimbriiglobus</taxon>
    </lineage>
</organism>
<sequence>MCRAGRLRHRCRGWFLWCAGRQGGRRHDSIVSAVSRFGRIQKPAAMFFGGRLDIDRRIVLPRNAQQENDPARAIRRGAA</sequence>
<evidence type="ECO:0000313" key="1">
    <source>
        <dbReference type="EMBL" id="OWK36683.1"/>
    </source>
</evidence>
<comment type="caution">
    <text evidence="1">The sequence shown here is derived from an EMBL/GenBank/DDBJ whole genome shotgun (WGS) entry which is preliminary data.</text>
</comment>
<dbReference type="Proteomes" id="UP000214646">
    <property type="component" value="Unassembled WGS sequence"/>
</dbReference>